<dbReference type="InterPro" id="IPR024077">
    <property type="entry name" value="Neurolysin/TOP_dom2"/>
</dbReference>
<gene>
    <name evidence="9" type="ORF">IAB93_08940</name>
</gene>
<keyword evidence="5 7" id="KW-0862">Zinc</keyword>
<dbReference type="EMBL" id="JADIME010000093">
    <property type="protein sequence ID" value="MBO8466099.1"/>
    <property type="molecule type" value="Genomic_DNA"/>
</dbReference>
<keyword evidence="6 7" id="KW-0482">Metalloprotease</keyword>
<dbReference type="Gene3D" id="3.40.390.10">
    <property type="entry name" value="Collagenase (Catalytic Domain)"/>
    <property type="match status" value="1"/>
</dbReference>
<keyword evidence="4 7" id="KW-0378">Hydrolase</keyword>
<keyword evidence="3 7" id="KW-0479">Metal-binding</keyword>
<dbReference type="GO" id="GO:0004222">
    <property type="term" value="F:metalloendopeptidase activity"/>
    <property type="evidence" value="ECO:0007669"/>
    <property type="project" value="InterPro"/>
</dbReference>
<reference evidence="9" key="1">
    <citation type="submission" date="2020-10" db="EMBL/GenBank/DDBJ databases">
        <authorList>
            <person name="Gilroy R."/>
        </authorList>
    </citation>
    <scope>NUCLEOTIDE SEQUENCE</scope>
    <source>
        <strain evidence="9">10037</strain>
    </source>
</reference>
<dbReference type="InterPro" id="IPR045090">
    <property type="entry name" value="Pept_M3A_M3B"/>
</dbReference>
<reference evidence="9" key="2">
    <citation type="journal article" date="2021" name="PeerJ">
        <title>Extensive microbial diversity within the chicken gut microbiome revealed by metagenomics and culture.</title>
        <authorList>
            <person name="Gilroy R."/>
            <person name="Ravi A."/>
            <person name="Getino M."/>
            <person name="Pursley I."/>
            <person name="Horton D.L."/>
            <person name="Alikhan N.F."/>
            <person name="Baker D."/>
            <person name="Gharbi K."/>
            <person name="Hall N."/>
            <person name="Watson M."/>
            <person name="Adriaenssens E.M."/>
            <person name="Foster-Nyarko E."/>
            <person name="Jarju S."/>
            <person name="Secka A."/>
            <person name="Antonio M."/>
            <person name="Oren A."/>
            <person name="Chaudhuri R.R."/>
            <person name="La Ragione R."/>
            <person name="Hildebrand F."/>
            <person name="Pallen M.J."/>
        </authorList>
    </citation>
    <scope>NUCLEOTIDE SEQUENCE</scope>
    <source>
        <strain evidence="9">10037</strain>
    </source>
</reference>
<proteinExistence type="inferred from homology"/>
<dbReference type="SUPFAM" id="SSF55486">
    <property type="entry name" value="Metalloproteases ('zincins'), catalytic domain"/>
    <property type="match status" value="1"/>
</dbReference>
<evidence type="ECO:0000256" key="4">
    <source>
        <dbReference type="ARBA" id="ARBA00022801"/>
    </source>
</evidence>
<evidence type="ECO:0000256" key="6">
    <source>
        <dbReference type="ARBA" id="ARBA00023049"/>
    </source>
</evidence>
<dbReference type="PANTHER" id="PTHR43660:SF1">
    <property type="entry name" value="DIPEPTIDYL CARBOXYPEPTIDASE"/>
    <property type="match status" value="1"/>
</dbReference>
<evidence type="ECO:0000256" key="1">
    <source>
        <dbReference type="ARBA" id="ARBA00006040"/>
    </source>
</evidence>
<sequence length="677" mass="76395">MMINNPLLIDSPLEYGAPLFNEIREEHFLPAFQEAIRQAENEIDAIVENADDPDFENTIAASDRAGRLVDRVAGIFYNINSACTSDGIKEIARKVSPMMTAYALYISLNEKLFEKVDKVYGDRDKLSLTPEQSMLLKKTHESFVRGGAALSPEDKKKYGELSEALDLAKLRFEKNLLDATNDYVLHVKEESRLKGLPSYVIEAAAEEARGRGLDGWAFTLSHTSMGSFLRFADDRELRKEIWMASATKALGGRFDNCKVLNEIVSLKSGIARLLGYETYADYVLVERMAKDRSTVDAFLSGLADKTLPYARRDVDMVAEYAVSQGFVEELMPWDFSYWAEKCRETEFSLKEEQLKPYFRLEAVVDAVFGLAGKLYGISFEQRDDLPAYHPDVKVYDVKDADGKHLSLLYMDFFPRDNKNSGAWMNPFIGQYVSEGEDHRPLISVVTNFTKPTATKPSLLTHSEVTTLLHEFGHALHETFSQCNYASLSGTNVPWDFVEFPSQIMENWAFEPEYLASFAKHYETGEPIPEELVGKLVKARNYLSGYAQLRQLQFGILDMKWYSSVHSTIEDVPSFEKRILSPVSVLPMIDGTAVSPSFSHIFDGGYSAGYYSYKWAEVLEADAYSLFEERGVFDKGTASSLREKILSKGGTEDASAMYRDFRGRDPEPDALLKKSGMI</sequence>
<evidence type="ECO:0000313" key="9">
    <source>
        <dbReference type="EMBL" id="MBO8466099.1"/>
    </source>
</evidence>
<evidence type="ECO:0000256" key="5">
    <source>
        <dbReference type="ARBA" id="ARBA00022833"/>
    </source>
</evidence>
<dbReference type="InterPro" id="IPR001567">
    <property type="entry name" value="Pept_M3A_M3B_dom"/>
</dbReference>
<dbReference type="Proteomes" id="UP000823597">
    <property type="component" value="Unassembled WGS sequence"/>
</dbReference>
<comment type="cofactor">
    <cofactor evidence="7">
        <name>Zn(2+)</name>
        <dbReference type="ChEBI" id="CHEBI:29105"/>
    </cofactor>
    <text evidence="7">Binds 1 zinc ion.</text>
</comment>
<dbReference type="Gene3D" id="1.20.1050.40">
    <property type="entry name" value="Endopeptidase. Chain P, domain 1"/>
    <property type="match status" value="1"/>
</dbReference>
<dbReference type="PANTHER" id="PTHR43660">
    <property type="entry name" value="DIPEPTIDYL CARBOXYPEPTIDASE"/>
    <property type="match status" value="1"/>
</dbReference>
<dbReference type="FunFam" id="3.40.390.10:FF:000009">
    <property type="entry name" value="Oligopeptidase A"/>
    <property type="match status" value="1"/>
</dbReference>
<feature type="domain" description="Peptidase M3A/M3B catalytic" evidence="8">
    <location>
        <begin position="232"/>
        <end position="675"/>
    </location>
</feature>
<accession>A0A9D9NAH0</accession>
<dbReference type="InterPro" id="IPR024080">
    <property type="entry name" value="Neurolysin/TOP_N"/>
</dbReference>
<evidence type="ECO:0000256" key="3">
    <source>
        <dbReference type="ARBA" id="ARBA00022723"/>
    </source>
</evidence>
<dbReference type="GO" id="GO:0004180">
    <property type="term" value="F:carboxypeptidase activity"/>
    <property type="evidence" value="ECO:0007669"/>
    <property type="project" value="TreeGrafter"/>
</dbReference>
<dbReference type="CDD" id="cd06456">
    <property type="entry name" value="M3A_DCP"/>
    <property type="match status" value="1"/>
</dbReference>
<dbReference type="Pfam" id="PF01432">
    <property type="entry name" value="Peptidase_M3"/>
    <property type="match status" value="1"/>
</dbReference>
<dbReference type="Gene3D" id="1.10.1370.10">
    <property type="entry name" value="Neurolysin, domain 3"/>
    <property type="match status" value="1"/>
</dbReference>
<name>A0A9D9NAH0_9BACT</name>
<evidence type="ECO:0000259" key="8">
    <source>
        <dbReference type="Pfam" id="PF01432"/>
    </source>
</evidence>
<dbReference type="AlphaFoldDB" id="A0A9D9NAH0"/>
<evidence type="ECO:0000256" key="7">
    <source>
        <dbReference type="RuleBase" id="RU003435"/>
    </source>
</evidence>
<comment type="similarity">
    <text evidence="1 7">Belongs to the peptidase M3 family.</text>
</comment>
<dbReference type="GO" id="GO:0006508">
    <property type="term" value="P:proteolysis"/>
    <property type="evidence" value="ECO:0007669"/>
    <property type="project" value="UniProtKB-KW"/>
</dbReference>
<evidence type="ECO:0000256" key="2">
    <source>
        <dbReference type="ARBA" id="ARBA00022670"/>
    </source>
</evidence>
<dbReference type="GO" id="GO:0046872">
    <property type="term" value="F:metal ion binding"/>
    <property type="evidence" value="ECO:0007669"/>
    <property type="project" value="UniProtKB-UniRule"/>
</dbReference>
<comment type="caution">
    <text evidence="9">The sequence shown here is derived from an EMBL/GenBank/DDBJ whole genome shotgun (WGS) entry which is preliminary data.</text>
</comment>
<protein>
    <submittedName>
        <fullName evidence="9">M3 family metallopeptidase</fullName>
    </submittedName>
</protein>
<evidence type="ECO:0000313" key="10">
    <source>
        <dbReference type="Proteomes" id="UP000823597"/>
    </source>
</evidence>
<dbReference type="InterPro" id="IPR024079">
    <property type="entry name" value="MetalloPept_cat_dom_sf"/>
</dbReference>
<keyword evidence="2 7" id="KW-0645">Protease</keyword>
<dbReference type="InterPro" id="IPR034005">
    <property type="entry name" value="M3A_DCP"/>
</dbReference>
<organism evidence="9 10">
    <name type="scientific">Candidatus Merdivivens pullistercoris</name>
    <dbReference type="NCBI Taxonomy" id="2840873"/>
    <lineage>
        <taxon>Bacteria</taxon>
        <taxon>Pseudomonadati</taxon>
        <taxon>Bacteroidota</taxon>
        <taxon>Bacteroidia</taxon>
        <taxon>Bacteroidales</taxon>
        <taxon>Muribaculaceae</taxon>
        <taxon>Muribaculaceae incertae sedis</taxon>
        <taxon>Candidatus Merdivivens</taxon>
    </lineage>
</organism>
<dbReference type="GO" id="GO:0005829">
    <property type="term" value="C:cytosol"/>
    <property type="evidence" value="ECO:0007669"/>
    <property type="project" value="TreeGrafter"/>
</dbReference>